<dbReference type="InterPro" id="IPR018639">
    <property type="entry name" value="DUF2062"/>
</dbReference>
<dbReference type="Pfam" id="PF09835">
    <property type="entry name" value="DUF2062"/>
    <property type="match status" value="1"/>
</dbReference>
<dbReference type="STRING" id="717773.Thicy_1096"/>
<gene>
    <name evidence="3" type="ordered locus">Thicy_1096</name>
</gene>
<dbReference type="KEGG" id="tcy:Thicy_1096"/>
<keyword evidence="1" id="KW-1133">Transmembrane helix</keyword>
<sequence>MAKKLFKKWTPHPAKLLEKPGLARIAHWLQEPNLWHLNRSSVAKAFFIGPFWAAMPIPWQMVVAAISAISLKANLMLSILLVWISNPITMGPIWYFNYWLGSTLLGEAAKENLAFEMSWSWISHTFVAIWQPLMLGSLVVGVSAGIFGYLLVQLVWQIQVRLSWRSRQRQRVEQTEYKKPRN</sequence>
<evidence type="ECO:0000313" key="4">
    <source>
        <dbReference type="Proteomes" id="UP000009232"/>
    </source>
</evidence>
<dbReference type="PANTHER" id="PTHR40547:SF1">
    <property type="entry name" value="SLL0298 PROTEIN"/>
    <property type="match status" value="1"/>
</dbReference>
<feature type="domain" description="DUF2062" evidence="2">
    <location>
        <begin position="24"/>
        <end position="165"/>
    </location>
</feature>
<feature type="transmembrane region" description="Helical" evidence="1">
    <location>
        <begin position="75"/>
        <end position="96"/>
    </location>
</feature>
<dbReference type="AlphaFoldDB" id="F6D8L2"/>
<dbReference type="EMBL" id="CP002776">
    <property type="protein sequence ID" value="AEG31863.1"/>
    <property type="molecule type" value="Genomic_DNA"/>
</dbReference>
<dbReference type="OrthoDB" id="9786029at2"/>
<proteinExistence type="predicted"/>
<name>F6D8L2_THICA</name>
<organism evidence="3 4">
    <name type="scientific">Thiomicrospira cyclica (strain DSM 14477 / JCM 11371 / ALM1)</name>
    <name type="common">Thioalkalimicrobium cyclicum</name>
    <dbReference type="NCBI Taxonomy" id="717773"/>
    <lineage>
        <taxon>Bacteria</taxon>
        <taxon>Pseudomonadati</taxon>
        <taxon>Pseudomonadota</taxon>
        <taxon>Gammaproteobacteria</taxon>
        <taxon>Thiotrichales</taxon>
        <taxon>Piscirickettsiaceae</taxon>
        <taxon>Thiomicrospira</taxon>
    </lineage>
</organism>
<evidence type="ECO:0000259" key="2">
    <source>
        <dbReference type="Pfam" id="PF09835"/>
    </source>
</evidence>
<evidence type="ECO:0000313" key="3">
    <source>
        <dbReference type="EMBL" id="AEG31863.1"/>
    </source>
</evidence>
<keyword evidence="1" id="KW-0472">Membrane</keyword>
<dbReference type="RefSeq" id="WP_013835640.1">
    <property type="nucleotide sequence ID" value="NC_015581.1"/>
</dbReference>
<dbReference type="HOGENOM" id="CLU_102912_3_0_6"/>
<evidence type="ECO:0000256" key="1">
    <source>
        <dbReference type="SAM" id="Phobius"/>
    </source>
</evidence>
<dbReference type="Proteomes" id="UP000009232">
    <property type="component" value="Chromosome"/>
</dbReference>
<dbReference type="PANTHER" id="PTHR40547">
    <property type="entry name" value="SLL0298 PROTEIN"/>
    <property type="match status" value="1"/>
</dbReference>
<feature type="transmembrane region" description="Helical" evidence="1">
    <location>
        <begin position="133"/>
        <end position="156"/>
    </location>
</feature>
<dbReference type="eggNOG" id="COG3216">
    <property type="taxonomic scope" value="Bacteria"/>
</dbReference>
<protein>
    <recommendedName>
        <fullName evidence="2">DUF2062 domain-containing protein</fullName>
    </recommendedName>
</protein>
<keyword evidence="4" id="KW-1185">Reference proteome</keyword>
<reference evidence="3 4" key="1">
    <citation type="submission" date="2011-05" db="EMBL/GenBank/DDBJ databases">
        <title>Complete sequence of Thioalkalimicrobium cyclicum ALM1.</title>
        <authorList>
            <consortium name="US DOE Joint Genome Institute"/>
            <person name="Lucas S."/>
            <person name="Han J."/>
            <person name="Lapidus A."/>
            <person name="Cheng J.-F."/>
            <person name="Goodwin L."/>
            <person name="Pitluck S."/>
            <person name="Peters L."/>
            <person name="Mikhailova N."/>
            <person name="Davenport K."/>
            <person name="Han C."/>
            <person name="Tapia R."/>
            <person name="Land M."/>
            <person name="Hauser L."/>
            <person name="Kyrpides N."/>
            <person name="Ivanova N."/>
            <person name="Pagani I."/>
            <person name="Kappler U."/>
            <person name="Woyke T."/>
        </authorList>
    </citation>
    <scope>NUCLEOTIDE SEQUENCE [LARGE SCALE GENOMIC DNA]</scope>
    <source>
        <strain evidence="4">DSM 14477 / JCM 11371 / ALM1</strain>
    </source>
</reference>
<feature type="transmembrane region" description="Helical" evidence="1">
    <location>
        <begin position="45"/>
        <end position="68"/>
    </location>
</feature>
<keyword evidence="1" id="KW-0812">Transmembrane</keyword>
<accession>F6D8L2</accession>